<accession>A0A7G9QII9</accession>
<name>A0A7G9QII9_9SPHI</name>
<dbReference type="AlphaFoldDB" id="A0A7G9QII9"/>
<keyword evidence="1" id="KW-0732">Signal</keyword>
<evidence type="ECO:0000256" key="1">
    <source>
        <dbReference type="SAM" id="SignalP"/>
    </source>
</evidence>
<organism evidence="2 3">
    <name type="scientific">Pedobacter roseus</name>
    <dbReference type="NCBI Taxonomy" id="336820"/>
    <lineage>
        <taxon>Bacteria</taxon>
        <taxon>Pseudomonadati</taxon>
        <taxon>Bacteroidota</taxon>
        <taxon>Sphingobacteriia</taxon>
        <taxon>Sphingobacteriales</taxon>
        <taxon>Sphingobacteriaceae</taxon>
        <taxon>Pedobacter</taxon>
    </lineage>
</organism>
<evidence type="ECO:0000313" key="3">
    <source>
        <dbReference type="Proteomes" id="UP000515806"/>
    </source>
</evidence>
<dbReference type="Proteomes" id="UP000515806">
    <property type="component" value="Chromosome"/>
</dbReference>
<gene>
    <name evidence="2" type="ORF">H9L23_03390</name>
</gene>
<feature type="signal peptide" evidence="1">
    <location>
        <begin position="1"/>
        <end position="24"/>
    </location>
</feature>
<keyword evidence="3" id="KW-1185">Reference proteome</keyword>
<feature type="chain" id="PRO_5028845649" evidence="1">
    <location>
        <begin position="25"/>
        <end position="163"/>
    </location>
</feature>
<dbReference type="EMBL" id="CP060723">
    <property type="protein sequence ID" value="QNN43164.1"/>
    <property type="molecule type" value="Genomic_DNA"/>
</dbReference>
<sequence length="163" mass="18860">MKKFTLCLKISLVSAFCVFLYAFSDPETLEQYAGYLQKSFTDHYDSSQENGQVKRYELNVTNNGFCRYKRYFNNGKTEYFAFKLAKFKDMDYYGTTNAGKLYIHTKGDDVIVQTYKDRGGDVDSMATQIIIPVKNMEAEDLNQIRDNLEKICAQPQPVKAQEQ</sequence>
<dbReference type="KEGG" id="proe:H9L23_03390"/>
<proteinExistence type="predicted"/>
<dbReference type="RefSeq" id="WP_187593674.1">
    <property type="nucleotide sequence ID" value="NZ_CP060723.1"/>
</dbReference>
<reference evidence="2 3" key="1">
    <citation type="submission" date="2020-08" db="EMBL/GenBank/DDBJ databases">
        <title>Genome sequence of Pedobacter roseus KACC 11594T.</title>
        <authorList>
            <person name="Hyun D.-W."/>
            <person name="Bae J.-W."/>
        </authorList>
    </citation>
    <scope>NUCLEOTIDE SEQUENCE [LARGE SCALE GENOMIC DNA]</scope>
    <source>
        <strain evidence="2 3">KACC 11594</strain>
    </source>
</reference>
<evidence type="ECO:0000313" key="2">
    <source>
        <dbReference type="EMBL" id="QNN43164.1"/>
    </source>
</evidence>
<protein>
    <submittedName>
        <fullName evidence="2">Uncharacterized protein</fullName>
    </submittedName>
</protein>